<dbReference type="PROSITE" id="PS51012">
    <property type="entry name" value="ABC_TM2"/>
    <property type="match status" value="1"/>
</dbReference>
<dbReference type="RefSeq" id="WP_151138070.1">
    <property type="nucleotide sequence ID" value="NZ_CP043311.1"/>
</dbReference>
<evidence type="ECO:0000256" key="7">
    <source>
        <dbReference type="ARBA" id="ARBA00023047"/>
    </source>
</evidence>
<dbReference type="EMBL" id="CP043311">
    <property type="protein sequence ID" value="QEY65419.1"/>
    <property type="molecule type" value="Genomic_DNA"/>
</dbReference>
<comment type="similarity">
    <text evidence="2 9">Belongs to the ABC-2 integral membrane protein family.</text>
</comment>
<evidence type="ECO:0000256" key="2">
    <source>
        <dbReference type="ARBA" id="ARBA00007783"/>
    </source>
</evidence>
<feature type="transmembrane region" description="Helical" evidence="9">
    <location>
        <begin position="79"/>
        <end position="96"/>
    </location>
</feature>
<protein>
    <recommendedName>
        <fullName evidence="9">Transport permease protein</fullName>
    </recommendedName>
</protein>
<dbReference type="KEGG" id="plal:FXN65_26420"/>
<feature type="transmembrane region" description="Helical" evidence="9">
    <location>
        <begin position="155"/>
        <end position="178"/>
    </location>
</feature>
<evidence type="ECO:0000256" key="8">
    <source>
        <dbReference type="ARBA" id="ARBA00023136"/>
    </source>
</evidence>
<keyword evidence="3 9" id="KW-0813">Transport</keyword>
<gene>
    <name evidence="11" type="ORF">FXN65_26420</name>
</gene>
<keyword evidence="7" id="KW-0762">Sugar transport</keyword>
<dbReference type="GO" id="GO:0140359">
    <property type="term" value="F:ABC-type transporter activity"/>
    <property type="evidence" value="ECO:0007669"/>
    <property type="project" value="InterPro"/>
</dbReference>
<proteinExistence type="inferred from homology"/>
<dbReference type="PANTHER" id="PTHR30413:SF10">
    <property type="entry name" value="CAPSULE POLYSACCHARIDE EXPORT INNER-MEMBRANE PROTEIN CTRC"/>
    <property type="match status" value="1"/>
</dbReference>
<comment type="subcellular location">
    <subcellularLocation>
        <location evidence="9">Cell inner membrane</location>
        <topology evidence="9">Multi-pass membrane protein</topology>
    </subcellularLocation>
    <subcellularLocation>
        <location evidence="1">Cell membrane</location>
        <topology evidence="1">Multi-pass membrane protein</topology>
    </subcellularLocation>
</comment>
<evidence type="ECO:0000256" key="4">
    <source>
        <dbReference type="ARBA" id="ARBA00022475"/>
    </source>
</evidence>
<evidence type="ECO:0000256" key="1">
    <source>
        <dbReference type="ARBA" id="ARBA00004651"/>
    </source>
</evidence>
<keyword evidence="12" id="KW-1185">Reference proteome</keyword>
<feature type="domain" description="ABC transmembrane type-2" evidence="10">
    <location>
        <begin position="47"/>
        <end position="271"/>
    </location>
</feature>
<dbReference type="PANTHER" id="PTHR30413">
    <property type="entry name" value="INNER MEMBRANE TRANSPORT PERMEASE"/>
    <property type="match status" value="1"/>
</dbReference>
<keyword evidence="6 9" id="KW-1133">Transmembrane helix</keyword>
<dbReference type="AlphaFoldDB" id="A0A5J6QXC2"/>
<keyword evidence="5 9" id="KW-0812">Transmembrane</keyword>
<keyword evidence="7" id="KW-0625">Polysaccharide transport</keyword>
<organism evidence="11 12">
    <name type="scientific">Metapseudomonas lalkuanensis</name>
    <dbReference type="NCBI Taxonomy" id="2604832"/>
    <lineage>
        <taxon>Bacteria</taxon>
        <taxon>Pseudomonadati</taxon>
        <taxon>Pseudomonadota</taxon>
        <taxon>Gammaproteobacteria</taxon>
        <taxon>Pseudomonadales</taxon>
        <taxon>Pseudomonadaceae</taxon>
        <taxon>Metapseudomonas</taxon>
    </lineage>
</organism>
<feature type="transmembrane region" description="Helical" evidence="9">
    <location>
        <begin position="43"/>
        <end position="67"/>
    </location>
</feature>
<evidence type="ECO:0000259" key="10">
    <source>
        <dbReference type="PROSITE" id="PS51012"/>
    </source>
</evidence>
<evidence type="ECO:0000256" key="3">
    <source>
        <dbReference type="ARBA" id="ARBA00022448"/>
    </source>
</evidence>
<evidence type="ECO:0000313" key="11">
    <source>
        <dbReference type="EMBL" id="QEY65419.1"/>
    </source>
</evidence>
<keyword evidence="4 9" id="KW-1003">Cell membrane</keyword>
<dbReference type="InterPro" id="IPR013525">
    <property type="entry name" value="ABC2_TM"/>
</dbReference>
<dbReference type="InterPro" id="IPR047817">
    <property type="entry name" value="ABC2_TM_bact-type"/>
</dbReference>
<keyword evidence="8 9" id="KW-0472">Membrane</keyword>
<feature type="transmembrane region" description="Helical" evidence="9">
    <location>
        <begin position="116"/>
        <end position="149"/>
    </location>
</feature>
<dbReference type="Proteomes" id="UP000327179">
    <property type="component" value="Chromosome"/>
</dbReference>
<reference evidence="11 12" key="1">
    <citation type="submission" date="2019-08" db="EMBL/GenBank/DDBJ databases">
        <title>Whole-genome Sequencing of e-waste polymer degrading bacterium Pseudomonas sp. strain PE08.</title>
        <authorList>
            <person name="Kirdat K."/>
            <person name="Debbarma P."/>
            <person name="Narawade N."/>
            <person name="Suyal D."/>
            <person name="Thorat V."/>
            <person name="Shouche Y."/>
            <person name="Goel R."/>
            <person name="Yadav A."/>
        </authorList>
    </citation>
    <scope>NUCLEOTIDE SEQUENCE [LARGE SCALE GENOMIC DNA]</scope>
    <source>
        <strain evidence="11 12">PE08</strain>
    </source>
</reference>
<evidence type="ECO:0000256" key="9">
    <source>
        <dbReference type="RuleBase" id="RU361157"/>
    </source>
</evidence>
<evidence type="ECO:0000256" key="6">
    <source>
        <dbReference type="ARBA" id="ARBA00022989"/>
    </source>
</evidence>
<name>A0A5J6QXC2_9GAMM</name>
<evidence type="ECO:0000256" key="5">
    <source>
        <dbReference type="ARBA" id="ARBA00022692"/>
    </source>
</evidence>
<dbReference type="Pfam" id="PF01061">
    <property type="entry name" value="ABC2_membrane"/>
    <property type="match status" value="1"/>
</dbReference>
<feature type="transmembrane region" description="Helical" evidence="9">
    <location>
        <begin position="190"/>
        <end position="209"/>
    </location>
</feature>
<dbReference type="GO" id="GO:0005886">
    <property type="term" value="C:plasma membrane"/>
    <property type="evidence" value="ECO:0007669"/>
    <property type="project" value="UniProtKB-SubCell"/>
</dbReference>
<sequence>MKTNARVGGVVKLKVAAGYFSYLVSHSRSIVEMVWSEFNNKYLASYLGLFWAFAQPVSLIVVIWLVFELGLRQSNDNGTPFPLWLATGLLPWLFLVESVNGCCNSIVGKRFLVRRVAFRISLLPIISVFVALIVHLVLIVLLLGVLALMGFGPSIYWIQIPYFMLCALVLVLGSGWLISSLMVFISDIKYLVSICIQFGFWCTPIVWGLGRLPERFQVIAFVNPAAYIVDGYRKSLLGQEWFFSSGWVHTLAFWMWAVIVAVIGVTVFRRLRPHFADVI</sequence>
<dbReference type="GO" id="GO:0015774">
    <property type="term" value="P:polysaccharide transport"/>
    <property type="evidence" value="ECO:0007669"/>
    <property type="project" value="UniProtKB-KW"/>
</dbReference>
<evidence type="ECO:0000313" key="12">
    <source>
        <dbReference type="Proteomes" id="UP000327179"/>
    </source>
</evidence>
<accession>A0A5J6QXC2</accession>
<dbReference type="GO" id="GO:0015920">
    <property type="term" value="P:lipopolysaccharide transport"/>
    <property type="evidence" value="ECO:0007669"/>
    <property type="project" value="TreeGrafter"/>
</dbReference>
<feature type="transmembrane region" description="Helical" evidence="9">
    <location>
        <begin position="246"/>
        <end position="268"/>
    </location>
</feature>